<dbReference type="eggNOG" id="COG2885">
    <property type="taxonomic scope" value="Bacteria"/>
</dbReference>
<name>I0KCN2_9BACT</name>
<dbReference type="Gene3D" id="2.120.10.30">
    <property type="entry name" value="TolB, C-terminal domain"/>
    <property type="match status" value="1"/>
</dbReference>
<keyword evidence="7" id="KW-1185">Reference proteome</keyword>
<keyword evidence="2 4" id="KW-0472">Membrane</keyword>
<dbReference type="PANTHER" id="PTHR30329:SF21">
    <property type="entry name" value="LIPOPROTEIN YIAD-RELATED"/>
    <property type="match status" value="1"/>
</dbReference>
<dbReference type="Proteomes" id="UP000011058">
    <property type="component" value="Chromosome"/>
</dbReference>
<dbReference type="InterPro" id="IPR019734">
    <property type="entry name" value="TPR_rpt"/>
</dbReference>
<dbReference type="Pfam" id="PF00691">
    <property type="entry name" value="OmpA"/>
    <property type="match status" value="1"/>
</dbReference>
<feature type="domain" description="OmpA-like" evidence="5">
    <location>
        <begin position="658"/>
        <end position="780"/>
    </location>
</feature>
<dbReference type="KEGG" id="fae:FAES_3879"/>
<dbReference type="PROSITE" id="PS51123">
    <property type="entry name" value="OMPA_2"/>
    <property type="match status" value="1"/>
</dbReference>
<dbReference type="EMBL" id="HE796683">
    <property type="protein sequence ID" value="CCH01885.1"/>
    <property type="molecule type" value="Genomic_DNA"/>
</dbReference>
<proteinExistence type="predicted"/>
<dbReference type="InterPro" id="IPR050330">
    <property type="entry name" value="Bact_OuterMem_StrucFunc"/>
</dbReference>
<evidence type="ECO:0000313" key="6">
    <source>
        <dbReference type="EMBL" id="CCH01885.1"/>
    </source>
</evidence>
<dbReference type="PANTHER" id="PTHR30329">
    <property type="entry name" value="STATOR ELEMENT OF FLAGELLAR MOTOR COMPLEX"/>
    <property type="match status" value="1"/>
</dbReference>
<gene>
    <name evidence="6" type="ORF">FAES_3879</name>
</gene>
<dbReference type="InterPro" id="IPR036737">
    <property type="entry name" value="OmpA-like_sf"/>
</dbReference>
<dbReference type="InterPro" id="IPR006665">
    <property type="entry name" value="OmpA-like"/>
</dbReference>
<dbReference type="AlphaFoldDB" id="I0KCN2"/>
<dbReference type="Gene3D" id="1.25.40.10">
    <property type="entry name" value="Tetratricopeptide repeat domain"/>
    <property type="match status" value="1"/>
</dbReference>
<dbReference type="Pfam" id="PF13174">
    <property type="entry name" value="TPR_6"/>
    <property type="match status" value="1"/>
</dbReference>
<dbReference type="HOGENOM" id="CLU_014978_0_0_10"/>
<dbReference type="Gene3D" id="2.60.40.1120">
    <property type="entry name" value="Carboxypeptidase-like, regulatory domain"/>
    <property type="match status" value="1"/>
</dbReference>
<evidence type="ECO:0000256" key="4">
    <source>
        <dbReference type="PROSITE-ProRule" id="PRU00473"/>
    </source>
</evidence>
<dbReference type="SUPFAM" id="SSF82171">
    <property type="entry name" value="DPP6 N-terminal domain-like"/>
    <property type="match status" value="1"/>
</dbReference>
<dbReference type="CDD" id="cd07185">
    <property type="entry name" value="OmpA_C-like"/>
    <property type="match status" value="1"/>
</dbReference>
<keyword evidence="3" id="KW-0998">Cell outer membrane</keyword>
<protein>
    <submittedName>
        <fullName evidence="6">OmpA/MotB domain protein</fullName>
    </submittedName>
</protein>
<reference evidence="6 7" key="1">
    <citation type="journal article" date="2012" name="J. Bacteriol.">
        <title>Genome Sequence of Fibrella aestuarina BUZ 2T, a Filamentous Marine Bacterium.</title>
        <authorList>
            <person name="Filippini M."/>
            <person name="Qi W."/>
            <person name="Blom J."/>
            <person name="Goesmann A."/>
            <person name="Smits T.H."/>
            <person name="Bagheri H.C."/>
        </authorList>
    </citation>
    <scope>NUCLEOTIDE SEQUENCE [LARGE SCALE GENOMIC DNA]</scope>
    <source>
        <strain evidence="7">BUZ 2T</strain>
    </source>
</reference>
<comment type="subcellular location">
    <subcellularLocation>
        <location evidence="1">Cell outer membrane</location>
    </subcellularLocation>
</comment>
<accession>I0KCN2</accession>
<evidence type="ECO:0000259" key="5">
    <source>
        <dbReference type="PROSITE" id="PS51123"/>
    </source>
</evidence>
<dbReference type="SUPFAM" id="SSF48452">
    <property type="entry name" value="TPR-like"/>
    <property type="match status" value="1"/>
</dbReference>
<dbReference type="STRING" id="1166018.FAES_3879"/>
<dbReference type="InterPro" id="IPR006664">
    <property type="entry name" value="OMP_bac"/>
</dbReference>
<dbReference type="SUPFAM" id="SSF103088">
    <property type="entry name" value="OmpA-like"/>
    <property type="match status" value="1"/>
</dbReference>
<dbReference type="InterPro" id="IPR011659">
    <property type="entry name" value="WD40"/>
</dbReference>
<dbReference type="GO" id="GO:0009279">
    <property type="term" value="C:cell outer membrane"/>
    <property type="evidence" value="ECO:0007669"/>
    <property type="project" value="UniProtKB-SubCell"/>
</dbReference>
<dbReference type="SUPFAM" id="SSF49478">
    <property type="entry name" value="Cna protein B-type domain"/>
    <property type="match status" value="1"/>
</dbReference>
<evidence type="ECO:0000256" key="1">
    <source>
        <dbReference type="ARBA" id="ARBA00004442"/>
    </source>
</evidence>
<dbReference type="InterPro" id="IPR011990">
    <property type="entry name" value="TPR-like_helical_dom_sf"/>
</dbReference>
<dbReference type="Pfam" id="PF07676">
    <property type="entry name" value="PD40"/>
    <property type="match status" value="2"/>
</dbReference>
<dbReference type="Gene3D" id="3.30.1330.60">
    <property type="entry name" value="OmpA-like domain"/>
    <property type="match status" value="1"/>
</dbReference>
<sequence>MDYSNSRNTHRKNAYYMNRYLRVLLLVGGLLATSLTLQAQSMRLRAANKQFDNYSYLTAVRMYEDFLRGRVEPAESREALTKLGICYRKLQDSRNAERVYAELIANYPDLESEIYLYYAQALVSNGKTRDGQKMYSEYGRRQTQDLRGKKNTIGLMDPSRFYLDSSSFRVQNLAINSRQADFSPMYYKSGLVFVSSRDEGGVIKRVFNWNQTPFLDLYFFPDTNQLRIPGFDQIVRPAGTAVLGGGGPAGDQSVEIEAESKPTSKAEKFSRTLNTKYHEGPMTFTKDQTFIVFTRNNGSKGKSGKSTDGVRKLKLYSAVMRNNKWHDVTELPFNSPEYSVGHPAFSPDDQKLYFVSDMPGGYGGTDLYVVEFNNGQWGTPVNMGKELNTEGNEMFPYVDSAGNLYFASDGHEGIGGLDIFYAEMRDGIPFRGVQNVGYPINSEKDDFGLITDRGRTTGYFSSNRRKGVSDDDIYSFRRACKQLNILVFDAKTGRPIESADVRIVRNGSNQELKMTSPDGKTDLCLDINTEYEFKALKEGYASNSARFSTLTQSNKPEMNISIYLEKSENTIIRGVVKTEVNQKPAEGVKVTLRDDKNKNTQTVVTGPDGGYEFNVKPNAGYSLTAEKDRYATKKAKIGKQPKRVVASQKTAPDSIGIYGEGDVFQLKNIYYDLGKFFIRPDAARELDRVVSLLKEYPTMKIELRSHTDARSGDAFNMRLSESRARAAMDYMVSRGIQAGRLSARGYGENEIVNGCTDGVECSENEHQQNRRTEFKILAVQ</sequence>
<evidence type="ECO:0000313" key="7">
    <source>
        <dbReference type="Proteomes" id="UP000011058"/>
    </source>
</evidence>
<dbReference type="Pfam" id="PF13620">
    <property type="entry name" value="CarboxypepD_reg"/>
    <property type="match status" value="1"/>
</dbReference>
<dbReference type="PATRIC" id="fig|1166018.3.peg.827"/>
<evidence type="ECO:0000256" key="2">
    <source>
        <dbReference type="ARBA" id="ARBA00023136"/>
    </source>
</evidence>
<dbReference type="InterPro" id="IPR011042">
    <property type="entry name" value="6-blade_b-propeller_TolB-like"/>
</dbReference>
<evidence type="ECO:0000256" key="3">
    <source>
        <dbReference type="ARBA" id="ARBA00023237"/>
    </source>
</evidence>
<organism evidence="6 7">
    <name type="scientific">Fibrella aestuarina BUZ 2</name>
    <dbReference type="NCBI Taxonomy" id="1166018"/>
    <lineage>
        <taxon>Bacteria</taxon>
        <taxon>Pseudomonadati</taxon>
        <taxon>Bacteroidota</taxon>
        <taxon>Cytophagia</taxon>
        <taxon>Cytophagales</taxon>
        <taxon>Spirosomataceae</taxon>
        <taxon>Fibrella</taxon>
    </lineage>
</organism>
<dbReference type="PRINTS" id="PR01021">
    <property type="entry name" value="OMPADOMAIN"/>
</dbReference>